<dbReference type="Proteomes" id="UP000235672">
    <property type="component" value="Unassembled WGS sequence"/>
</dbReference>
<dbReference type="InterPro" id="IPR044053">
    <property type="entry name" value="AsaB-like"/>
</dbReference>
<sequence>MSQIARQTVRTFAAPVSATFNYYTADEPPTEDDVSLLTDSGRLSPFTLLVHSIRQSEEKFTLDVHGFQILKHNSSLLPPLNPDGAADFHSSDVVKSTYWPEITALLREQFGARTVAIINTTVRDVNTRDMTAYDHKNPRKNPNASFPPFFIVHGDYTAAGACSHLRAVAPTFYDELGTTPYTTLEERDAFLSLHSQVVTAQNAAMKEAGVDDSHWDRSNYAGPRWAMFSVWRPLSTVQRSPLALVDPRDLTSSVELPRVYRNRPGFVPEYKSANLIPRGPKGGEEHRWYWLPDQKVDEVLAIKLFDSESQKKGGPVFGAPHSAFELEGTSDFPPRRSAELRAIVIW</sequence>
<protein>
    <recommendedName>
        <fullName evidence="4">GA4 desaturase</fullName>
    </recommendedName>
</protein>
<gene>
    <name evidence="2" type="ORF">NA56DRAFT_648889</name>
</gene>
<accession>A0A2J6PSZ7</accession>
<dbReference type="PANTHER" id="PTHR34598">
    <property type="entry name" value="BLL6449 PROTEIN"/>
    <property type="match status" value="1"/>
</dbReference>
<dbReference type="AlphaFoldDB" id="A0A2J6PSZ7"/>
<evidence type="ECO:0000256" key="1">
    <source>
        <dbReference type="ARBA" id="ARBA00023604"/>
    </source>
</evidence>
<dbReference type="NCBIfam" id="NF041278">
    <property type="entry name" value="CmcJ_NvfI_EfuI"/>
    <property type="match status" value="1"/>
</dbReference>
<dbReference type="GO" id="GO:0016491">
    <property type="term" value="F:oxidoreductase activity"/>
    <property type="evidence" value="ECO:0007669"/>
    <property type="project" value="InterPro"/>
</dbReference>
<keyword evidence="3" id="KW-1185">Reference proteome</keyword>
<dbReference type="PANTHER" id="PTHR34598:SF3">
    <property type="entry name" value="OXIDOREDUCTASE AN1597"/>
    <property type="match status" value="1"/>
</dbReference>
<reference evidence="2 3" key="1">
    <citation type="submission" date="2016-05" db="EMBL/GenBank/DDBJ databases">
        <title>A degradative enzymes factory behind the ericoid mycorrhizal symbiosis.</title>
        <authorList>
            <consortium name="DOE Joint Genome Institute"/>
            <person name="Martino E."/>
            <person name="Morin E."/>
            <person name="Grelet G."/>
            <person name="Kuo A."/>
            <person name="Kohler A."/>
            <person name="Daghino S."/>
            <person name="Barry K."/>
            <person name="Choi C."/>
            <person name="Cichocki N."/>
            <person name="Clum A."/>
            <person name="Copeland A."/>
            <person name="Hainaut M."/>
            <person name="Haridas S."/>
            <person name="Labutti K."/>
            <person name="Lindquist E."/>
            <person name="Lipzen A."/>
            <person name="Khouja H.-R."/>
            <person name="Murat C."/>
            <person name="Ohm R."/>
            <person name="Olson A."/>
            <person name="Spatafora J."/>
            <person name="Veneault-Fourrey C."/>
            <person name="Henrissat B."/>
            <person name="Grigoriev I."/>
            <person name="Martin F."/>
            <person name="Perotto S."/>
        </authorList>
    </citation>
    <scope>NUCLEOTIDE SEQUENCE [LARGE SCALE GENOMIC DNA]</scope>
    <source>
        <strain evidence="2 3">UAMH 7357</strain>
    </source>
</reference>
<dbReference type="EMBL" id="KZ613501">
    <property type="protein sequence ID" value="PMD17155.1"/>
    <property type="molecule type" value="Genomic_DNA"/>
</dbReference>
<organism evidence="2 3">
    <name type="scientific">Hyaloscypha hepaticicola</name>
    <dbReference type="NCBI Taxonomy" id="2082293"/>
    <lineage>
        <taxon>Eukaryota</taxon>
        <taxon>Fungi</taxon>
        <taxon>Dikarya</taxon>
        <taxon>Ascomycota</taxon>
        <taxon>Pezizomycotina</taxon>
        <taxon>Leotiomycetes</taxon>
        <taxon>Helotiales</taxon>
        <taxon>Hyaloscyphaceae</taxon>
        <taxon>Hyaloscypha</taxon>
    </lineage>
</organism>
<dbReference type="STRING" id="1745343.A0A2J6PSZ7"/>
<dbReference type="OrthoDB" id="412788at2759"/>
<evidence type="ECO:0008006" key="4">
    <source>
        <dbReference type="Google" id="ProtNLM"/>
    </source>
</evidence>
<name>A0A2J6PSZ7_9HELO</name>
<evidence type="ECO:0000313" key="2">
    <source>
        <dbReference type="EMBL" id="PMD17155.1"/>
    </source>
</evidence>
<proteinExistence type="inferred from homology"/>
<comment type="similarity">
    <text evidence="1">Belongs to the asaB hydroxylase/desaturase family.</text>
</comment>
<evidence type="ECO:0000313" key="3">
    <source>
        <dbReference type="Proteomes" id="UP000235672"/>
    </source>
</evidence>